<dbReference type="Pfam" id="PF00244">
    <property type="entry name" value="14-3-3"/>
    <property type="match status" value="1"/>
</dbReference>
<organism evidence="3 4">
    <name type="scientific">Cervus elaphus hippelaphus</name>
    <name type="common">European red deer</name>
    <dbReference type="NCBI Taxonomy" id="46360"/>
    <lineage>
        <taxon>Eukaryota</taxon>
        <taxon>Metazoa</taxon>
        <taxon>Chordata</taxon>
        <taxon>Craniata</taxon>
        <taxon>Vertebrata</taxon>
        <taxon>Euteleostomi</taxon>
        <taxon>Mammalia</taxon>
        <taxon>Eutheria</taxon>
        <taxon>Laurasiatheria</taxon>
        <taxon>Artiodactyla</taxon>
        <taxon>Ruminantia</taxon>
        <taxon>Pecora</taxon>
        <taxon>Cervidae</taxon>
        <taxon>Cervinae</taxon>
        <taxon>Cervus</taxon>
    </lineage>
</organism>
<feature type="non-terminal residue" evidence="3">
    <location>
        <position position="115"/>
    </location>
</feature>
<keyword evidence="4" id="KW-1185">Reference proteome</keyword>
<gene>
    <name evidence="3" type="ORF">Celaphus_00010751</name>
</gene>
<dbReference type="Proteomes" id="UP000242450">
    <property type="component" value="Chromosome 14"/>
</dbReference>
<dbReference type="InterPro" id="IPR000308">
    <property type="entry name" value="14-3-3"/>
</dbReference>
<comment type="caution">
    <text evidence="3">The sequence shown here is derived from an EMBL/GenBank/DDBJ whole genome shotgun (WGS) entry which is preliminary data.</text>
</comment>
<reference evidence="3 4" key="1">
    <citation type="journal article" date="2018" name="Mol. Genet. Genomics">
        <title>The red deer Cervus elaphus genome CerEla1.0: sequencing, annotating, genes, and chromosomes.</title>
        <authorList>
            <person name="Bana N.A."/>
            <person name="Nyiri A."/>
            <person name="Nagy J."/>
            <person name="Frank K."/>
            <person name="Nagy T."/>
            <person name="Steger V."/>
            <person name="Schiller M."/>
            <person name="Lakatos P."/>
            <person name="Sugar L."/>
            <person name="Horn P."/>
            <person name="Barta E."/>
            <person name="Orosz L."/>
        </authorList>
    </citation>
    <scope>NUCLEOTIDE SEQUENCE [LARGE SCALE GENOMIC DNA]</scope>
    <source>
        <strain evidence="3">Hungarian</strain>
    </source>
</reference>
<comment type="similarity">
    <text evidence="1">Belongs to the 14-3-3 family.</text>
</comment>
<evidence type="ECO:0000313" key="4">
    <source>
        <dbReference type="Proteomes" id="UP000242450"/>
    </source>
</evidence>
<dbReference type="OrthoDB" id="10260625at2759"/>
<dbReference type="SUPFAM" id="SSF48445">
    <property type="entry name" value="14-3-3 protein"/>
    <property type="match status" value="1"/>
</dbReference>
<evidence type="ECO:0000256" key="1">
    <source>
        <dbReference type="ARBA" id="ARBA00006141"/>
    </source>
</evidence>
<dbReference type="AlphaFoldDB" id="A0A212CRJ9"/>
<evidence type="ECO:0000259" key="2">
    <source>
        <dbReference type="Pfam" id="PF00244"/>
    </source>
</evidence>
<name>A0A212CRJ9_CEREH</name>
<dbReference type="InterPro" id="IPR023410">
    <property type="entry name" value="14-3-3_domain"/>
</dbReference>
<protein>
    <recommendedName>
        <fullName evidence="2">14-3-3 domain-containing protein</fullName>
    </recommendedName>
</protein>
<proteinExistence type="inferred from homology"/>
<dbReference type="PANTHER" id="PTHR18860">
    <property type="entry name" value="14-3-3 PROTEIN"/>
    <property type="match status" value="1"/>
</dbReference>
<feature type="domain" description="14-3-3" evidence="2">
    <location>
        <begin position="1"/>
        <end position="78"/>
    </location>
</feature>
<dbReference type="Gene3D" id="1.20.190.20">
    <property type="entry name" value="14-3-3 domain"/>
    <property type="match status" value="2"/>
</dbReference>
<dbReference type="InterPro" id="IPR036815">
    <property type="entry name" value="14-3-3_dom_sf"/>
</dbReference>
<sequence length="115" mass="12742">MAACMKSVTEPGAKLADEERSRLSVACKNVVGAHGSSWRVLSSIEPKTEVMTREGLWICHSKHTEKLSKSAKRKCNQHILSDWIFNFPEKVCSLAKTAFGEAIAELDAVSEESYK</sequence>
<dbReference type="EMBL" id="MKHE01000014">
    <property type="protein sequence ID" value="OWK08626.1"/>
    <property type="molecule type" value="Genomic_DNA"/>
</dbReference>
<accession>A0A212CRJ9</accession>
<evidence type="ECO:0000313" key="3">
    <source>
        <dbReference type="EMBL" id="OWK08626.1"/>
    </source>
</evidence>